<organism evidence="1 2">
    <name type="scientific">Mucuna pruriens</name>
    <name type="common">Velvet bean</name>
    <name type="synonym">Dolichos pruriens</name>
    <dbReference type="NCBI Taxonomy" id="157652"/>
    <lineage>
        <taxon>Eukaryota</taxon>
        <taxon>Viridiplantae</taxon>
        <taxon>Streptophyta</taxon>
        <taxon>Embryophyta</taxon>
        <taxon>Tracheophyta</taxon>
        <taxon>Spermatophyta</taxon>
        <taxon>Magnoliopsida</taxon>
        <taxon>eudicotyledons</taxon>
        <taxon>Gunneridae</taxon>
        <taxon>Pentapetalae</taxon>
        <taxon>rosids</taxon>
        <taxon>fabids</taxon>
        <taxon>Fabales</taxon>
        <taxon>Fabaceae</taxon>
        <taxon>Papilionoideae</taxon>
        <taxon>50 kb inversion clade</taxon>
        <taxon>NPAAA clade</taxon>
        <taxon>indigoferoid/millettioid clade</taxon>
        <taxon>Phaseoleae</taxon>
        <taxon>Mucuna</taxon>
    </lineage>
</organism>
<evidence type="ECO:0000313" key="1">
    <source>
        <dbReference type="EMBL" id="RDX57920.1"/>
    </source>
</evidence>
<proteinExistence type="predicted"/>
<evidence type="ECO:0000313" key="2">
    <source>
        <dbReference type="Proteomes" id="UP000257109"/>
    </source>
</evidence>
<dbReference type="Proteomes" id="UP000257109">
    <property type="component" value="Unassembled WGS sequence"/>
</dbReference>
<sequence>MSVEAFAMAQAKAETKPSLSPRVDKRLDNGMAMEWVKIKMRQWATAVASNNEAQFQFFNYLVQKQYNSKLMKSNVE</sequence>
<dbReference type="OrthoDB" id="1719622at2759"/>
<accession>A0A371DZH0</accession>
<protein>
    <submittedName>
        <fullName evidence="1">Uncharacterized protein</fullName>
    </submittedName>
</protein>
<reference evidence="1" key="1">
    <citation type="submission" date="2018-05" db="EMBL/GenBank/DDBJ databases">
        <title>Draft genome of Mucuna pruriens seed.</title>
        <authorList>
            <person name="Nnadi N.E."/>
            <person name="Vos R."/>
            <person name="Hasami M.H."/>
            <person name="Devisetty U.K."/>
            <person name="Aguiy J.C."/>
        </authorList>
    </citation>
    <scope>NUCLEOTIDE SEQUENCE [LARGE SCALE GENOMIC DNA]</scope>
    <source>
        <strain evidence="1">JCA_2017</strain>
    </source>
</reference>
<feature type="non-terminal residue" evidence="1">
    <location>
        <position position="1"/>
    </location>
</feature>
<name>A0A371DZH0_MUCPR</name>
<dbReference type="AlphaFoldDB" id="A0A371DZH0"/>
<comment type="caution">
    <text evidence="1">The sequence shown here is derived from an EMBL/GenBank/DDBJ whole genome shotgun (WGS) entry which is preliminary data.</text>
</comment>
<gene>
    <name evidence="1" type="ORF">CR513_62805</name>
</gene>
<keyword evidence="2" id="KW-1185">Reference proteome</keyword>
<dbReference type="EMBL" id="QJKJ01018036">
    <property type="protein sequence ID" value="RDX57920.1"/>
    <property type="molecule type" value="Genomic_DNA"/>
</dbReference>